<proteinExistence type="predicted"/>
<sequence length="112" mass="13000">MFSVRSSLRGGSRPCCTVPRLLEQSLMPPRRWSTHVTFAMGSLGTLRWWQQKANPIVKDMYPDFPLLCDKPQWSGRSTYATDGRMVVIPNRRIDVDVHLRHPSRSRVLQKSY</sequence>
<keyword evidence="2" id="KW-1185">Reference proteome</keyword>
<evidence type="ECO:0000313" key="1">
    <source>
        <dbReference type="EMBL" id="CDS35574.1"/>
    </source>
</evidence>
<organism evidence="1 2">
    <name type="scientific">Echinococcus multilocularis</name>
    <name type="common">Fox tapeworm</name>
    <dbReference type="NCBI Taxonomy" id="6211"/>
    <lineage>
        <taxon>Eukaryota</taxon>
        <taxon>Metazoa</taxon>
        <taxon>Spiralia</taxon>
        <taxon>Lophotrochozoa</taxon>
        <taxon>Platyhelminthes</taxon>
        <taxon>Cestoda</taxon>
        <taxon>Eucestoda</taxon>
        <taxon>Cyclophyllidea</taxon>
        <taxon>Taeniidae</taxon>
        <taxon>Echinococcus</taxon>
    </lineage>
</organism>
<gene>
    <name evidence="1" type="ORF">EmuJ_000314600</name>
</gene>
<dbReference type="EMBL" id="LN902253">
    <property type="protein sequence ID" value="CDS35574.1"/>
    <property type="molecule type" value="Genomic_DNA"/>
</dbReference>
<reference evidence="1" key="1">
    <citation type="journal article" date="2013" name="Nature">
        <title>The genomes of four tapeworm species reveal adaptations to parasitism.</title>
        <authorList>
            <person name="Tsai I.J."/>
            <person name="Zarowiecki M."/>
            <person name="Holroyd N."/>
            <person name="Garciarrubio A."/>
            <person name="Sanchez-Flores A."/>
            <person name="Brooks K.L."/>
            <person name="Tracey A."/>
            <person name="Bobes R.J."/>
            <person name="Fragoso G."/>
            <person name="Sciutto E."/>
            <person name="Aslett M."/>
            <person name="Beasley H."/>
            <person name="Bennett H.M."/>
            <person name="Cai J."/>
            <person name="Camicia F."/>
            <person name="Clark R."/>
            <person name="Cucher M."/>
            <person name="De Silva N."/>
            <person name="Day T.A."/>
            <person name="Deplazes P."/>
            <person name="Estrada K."/>
            <person name="Fernandez C."/>
            <person name="Holland P.W."/>
            <person name="Hou J."/>
            <person name="Hu S."/>
            <person name="Huckvale T."/>
            <person name="Hung S.S."/>
            <person name="Kamenetzky L."/>
            <person name="Keane J.A."/>
            <person name="Kiss F."/>
            <person name="Koziol U."/>
            <person name="Lambert O."/>
            <person name="Liu K."/>
            <person name="Luo X."/>
            <person name="Luo Y."/>
            <person name="Macchiaroli N."/>
            <person name="Nichol S."/>
            <person name="Paps J."/>
            <person name="Parkinson J."/>
            <person name="Pouchkina-Stantcheva N."/>
            <person name="Riddiford N."/>
            <person name="Rosenzvit M."/>
            <person name="Salinas G."/>
            <person name="Wasmuth J.D."/>
            <person name="Zamanian M."/>
            <person name="Zheng Y."/>
            <person name="Cai X."/>
            <person name="Soberon X."/>
            <person name="Olson P.D."/>
            <person name="Laclette J.P."/>
            <person name="Brehm K."/>
            <person name="Berriman M."/>
            <person name="Garciarrubio A."/>
            <person name="Bobes R.J."/>
            <person name="Fragoso G."/>
            <person name="Sanchez-Flores A."/>
            <person name="Estrada K."/>
            <person name="Cevallos M.A."/>
            <person name="Morett E."/>
            <person name="Gonzalez V."/>
            <person name="Portillo T."/>
            <person name="Ochoa-Leyva A."/>
            <person name="Jose M.V."/>
            <person name="Sciutto E."/>
            <person name="Landa A."/>
            <person name="Jimenez L."/>
            <person name="Valdes V."/>
            <person name="Carrero J.C."/>
            <person name="Larralde C."/>
            <person name="Morales-Montor J."/>
            <person name="Limon-Lason J."/>
            <person name="Soberon X."/>
            <person name="Laclette J.P."/>
        </authorList>
    </citation>
    <scope>NUCLEOTIDE SEQUENCE [LARGE SCALE GENOMIC DNA]</scope>
</reference>
<name>A0A068Y0C5_ECHMU</name>
<dbReference type="AlphaFoldDB" id="A0A068Y0C5"/>
<evidence type="ECO:0000313" key="2">
    <source>
        <dbReference type="Proteomes" id="UP000017246"/>
    </source>
</evidence>
<dbReference type="Proteomes" id="UP000017246">
    <property type="component" value="Unassembled WGS sequence"/>
</dbReference>
<protein>
    <submittedName>
        <fullName evidence="1">Uncharacterized protein</fullName>
    </submittedName>
</protein>
<reference evidence="1" key="2">
    <citation type="submission" date="2015-11" db="EMBL/GenBank/DDBJ databases">
        <authorList>
            <person name="Zhang Y."/>
            <person name="Guo Z."/>
        </authorList>
    </citation>
    <scope>NUCLEOTIDE SEQUENCE</scope>
</reference>
<accession>A0A068Y0C5</accession>